<evidence type="ECO:0000313" key="6">
    <source>
        <dbReference type="EMBL" id="KAB1639491.1"/>
    </source>
</evidence>
<dbReference type="PROSITE" id="PS50893">
    <property type="entry name" value="ABC_TRANSPORTER_2"/>
    <property type="match status" value="1"/>
</dbReference>
<reference evidence="6 7" key="1">
    <citation type="submission" date="2019-09" db="EMBL/GenBank/DDBJ databases">
        <title>Phylogeny of genus Pseudoclavibacter and closely related genus.</title>
        <authorList>
            <person name="Li Y."/>
        </authorList>
    </citation>
    <scope>NUCLEOTIDE SEQUENCE [LARGE SCALE GENOMIC DNA]</scope>
    <source>
        <strain evidence="6 7">THG-MD12</strain>
    </source>
</reference>
<keyword evidence="3" id="KW-0547">Nucleotide-binding</keyword>
<accession>A0A7J5B754</accession>
<dbReference type="RefSeq" id="WP_151422674.1">
    <property type="nucleotide sequence ID" value="NZ_WBJX01000001.1"/>
</dbReference>
<gene>
    <name evidence="6" type="ORF">F8O03_03915</name>
</gene>
<dbReference type="GO" id="GO:0016887">
    <property type="term" value="F:ATP hydrolysis activity"/>
    <property type="evidence" value="ECO:0007669"/>
    <property type="project" value="InterPro"/>
</dbReference>
<protein>
    <submittedName>
        <fullName evidence="6">Metal ABC transporter ATP-binding protein</fullName>
    </submittedName>
</protein>
<evidence type="ECO:0000256" key="4">
    <source>
        <dbReference type="ARBA" id="ARBA00022840"/>
    </source>
</evidence>
<dbReference type="AlphaFoldDB" id="A0A7J5B754"/>
<dbReference type="Gene3D" id="3.40.50.300">
    <property type="entry name" value="P-loop containing nucleotide triphosphate hydrolases"/>
    <property type="match status" value="1"/>
</dbReference>
<comment type="caution">
    <text evidence="6">The sequence shown here is derived from an EMBL/GenBank/DDBJ whole genome shotgun (WGS) entry which is preliminary data.</text>
</comment>
<dbReference type="InterPro" id="IPR050153">
    <property type="entry name" value="Metal_Ion_Import_ABC"/>
</dbReference>
<dbReference type="PANTHER" id="PTHR42734:SF5">
    <property type="entry name" value="IRON TRANSPORT SYSTEM ATP-BINDING PROTEIN HI_0361-RELATED"/>
    <property type="match status" value="1"/>
</dbReference>
<dbReference type="InterPro" id="IPR003439">
    <property type="entry name" value="ABC_transporter-like_ATP-bd"/>
</dbReference>
<evidence type="ECO:0000259" key="5">
    <source>
        <dbReference type="PROSITE" id="PS50893"/>
    </source>
</evidence>
<keyword evidence="7" id="KW-1185">Reference proteome</keyword>
<organism evidence="6 7">
    <name type="scientific">Pseudoclavibacter terrae</name>
    <dbReference type="NCBI Taxonomy" id="1530195"/>
    <lineage>
        <taxon>Bacteria</taxon>
        <taxon>Bacillati</taxon>
        <taxon>Actinomycetota</taxon>
        <taxon>Actinomycetes</taxon>
        <taxon>Micrococcales</taxon>
        <taxon>Microbacteriaceae</taxon>
        <taxon>Pseudoclavibacter</taxon>
    </lineage>
</organism>
<evidence type="ECO:0000313" key="7">
    <source>
        <dbReference type="Proteomes" id="UP000490386"/>
    </source>
</evidence>
<dbReference type="OrthoDB" id="5296765at2"/>
<feature type="domain" description="ABC transporter" evidence="5">
    <location>
        <begin position="5"/>
        <end position="239"/>
    </location>
</feature>
<dbReference type="Proteomes" id="UP000490386">
    <property type="component" value="Unassembled WGS sequence"/>
</dbReference>
<dbReference type="InterPro" id="IPR003593">
    <property type="entry name" value="AAA+_ATPase"/>
</dbReference>
<dbReference type="EMBL" id="WBJX01000001">
    <property type="protein sequence ID" value="KAB1639491.1"/>
    <property type="molecule type" value="Genomic_DNA"/>
</dbReference>
<comment type="similarity">
    <text evidence="1">Belongs to the ABC transporter superfamily.</text>
</comment>
<dbReference type="Pfam" id="PF00005">
    <property type="entry name" value="ABC_tran"/>
    <property type="match status" value="1"/>
</dbReference>
<keyword evidence="4 6" id="KW-0067">ATP-binding</keyword>
<dbReference type="SUPFAM" id="SSF52540">
    <property type="entry name" value="P-loop containing nucleoside triphosphate hydrolases"/>
    <property type="match status" value="1"/>
</dbReference>
<name>A0A7J5B754_9MICO</name>
<keyword evidence="2" id="KW-0813">Transport</keyword>
<dbReference type="GO" id="GO:0005524">
    <property type="term" value="F:ATP binding"/>
    <property type="evidence" value="ECO:0007669"/>
    <property type="project" value="UniProtKB-KW"/>
</dbReference>
<proteinExistence type="inferred from homology"/>
<evidence type="ECO:0000256" key="3">
    <source>
        <dbReference type="ARBA" id="ARBA00022741"/>
    </source>
</evidence>
<dbReference type="SMART" id="SM00382">
    <property type="entry name" value="AAA"/>
    <property type="match status" value="1"/>
</dbReference>
<sequence length="240" mass="25301">MAPLTTLANATVRYDSHEALAGVSLEIARAAITVVVGHNGSGKSTLLGILAGTTPLTSGSLEWHDFDASPGRIAYVPQHARLPEAFPMTVGAAVAMGRWAERARTGIRLRPRTRAHGRRSSDAEHVHEAIEQLGLGPLRGRLLGELSGGQRQRTLIAQGIAQDTELLLLDEPTAGVDAESSERIASCLAALAARGTTIVVASHDAEEISAADAIITLRDGRRTDEELTPSVGQRRTSSLG</sequence>
<evidence type="ECO:0000256" key="2">
    <source>
        <dbReference type="ARBA" id="ARBA00022448"/>
    </source>
</evidence>
<dbReference type="InterPro" id="IPR027417">
    <property type="entry name" value="P-loop_NTPase"/>
</dbReference>
<dbReference type="PANTHER" id="PTHR42734">
    <property type="entry name" value="METAL TRANSPORT SYSTEM ATP-BINDING PROTEIN TM_0124-RELATED"/>
    <property type="match status" value="1"/>
</dbReference>
<evidence type="ECO:0000256" key="1">
    <source>
        <dbReference type="ARBA" id="ARBA00005417"/>
    </source>
</evidence>